<dbReference type="RefSeq" id="WP_168035373.1">
    <property type="nucleotide sequence ID" value="NZ_JAATJH010000001.1"/>
</dbReference>
<evidence type="ECO:0000313" key="2">
    <source>
        <dbReference type="EMBL" id="NJC24550.1"/>
    </source>
</evidence>
<dbReference type="EMBL" id="JAATJH010000001">
    <property type="protein sequence ID" value="NJC24550.1"/>
    <property type="molecule type" value="Genomic_DNA"/>
</dbReference>
<accession>A0ABX0X5S4</accession>
<protein>
    <submittedName>
        <fullName evidence="2">Arginine-tRNA-protein transferase</fullName>
        <ecNumber evidence="2">2.3.2.8</ecNumber>
    </submittedName>
</protein>
<dbReference type="GO" id="GO:0004057">
    <property type="term" value="F:arginyl-tRNA--protein transferase activity"/>
    <property type="evidence" value="ECO:0007669"/>
    <property type="project" value="UniProtKB-EC"/>
</dbReference>
<dbReference type="PANTHER" id="PTHR21367">
    <property type="entry name" value="ARGININE-TRNA-PROTEIN TRANSFERASE 1"/>
    <property type="match status" value="1"/>
</dbReference>
<comment type="caution">
    <text evidence="2">The sequence shown here is derived from an EMBL/GenBank/DDBJ whole genome shotgun (WGS) entry which is preliminary data.</text>
</comment>
<keyword evidence="2" id="KW-0808">Transferase</keyword>
<dbReference type="Proteomes" id="UP000770785">
    <property type="component" value="Unassembled WGS sequence"/>
</dbReference>
<keyword evidence="3" id="KW-1185">Reference proteome</keyword>
<dbReference type="InterPro" id="IPR030700">
    <property type="entry name" value="N-end_Aminoacyl_Trfase"/>
</dbReference>
<keyword evidence="2" id="KW-0012">Acyltransferase</keyword>
<evidence type="ECO:0000259" key="1">
    <source>
        <dbReference type="Pfam" id="PF04377"/>
    </source>
</evidence>
<dbReference type="InterPro" id="IPR007472">
    <property type="entry name" value="N-end_Aminoacyl_Trfase_C"/>
</dbReference>
<dbReference type="EC" id="2.3.2.8" evidence="2"/>
<dbReference type="SUPFAM" id="SSF55729">
    <property type="entry name" value="Acyl-CoA N-acyltransferases (Nat)"/>
    <property type="match status" value="1"/>
</dbReference>
<dbReference type="Pfam" id="PF04377">
    <property type="entry name" value="ATE_C"/>
    <property type="match status" value="1"/>
</dbReference>
<organism evidence="2 3">
    <name type="scientific">Neolewinella antarctica</name>
    <dbReference type="NCBI Taxonomy" id="442734"/>
    <lineage>
        <taxon>Bacteria</taxon>
        <taxon>Pseudomonadati</taxon>
        <taxon>Bacteroidota</taxon>
        <taxon>Saprospiria</taxon>
        <taxon>Saprospirales</taxon>
        <taxon>Lewinellaceae</taxon>
        <taxon>Neolewinella</taxon>
    </lineage>
</organism>
<sequence>MPTLLLNLQDRLPGPKLDEFLTAGWRPVGQQLYTCDFIRTEADELFGCVQIRMPLTEFKFKRKQRRLLRQNGELFRFEIGPATPITREMREVNRKYIAKNPDRSRTDLEFHAGYYPEKRFINTQQVLVYINERLVAFSYFDVGEKCLYSKTGIYDPDYRENSLGIYTMLLEVQWAIANGYEYYHPGYVSVDFPIFNYKLRLGPMEYRHCQTGQWATLTDNDPSVPLDPLHLQEAAMYRLVTSLRRAGIGSRLKEYPSFTARFYYPGHGGGLVDAPFVCQLDDGIPSGRRTLISYDHMAEEYTVFNPGLSSLTDIKLQPVGPTGVARYPRPVPMEIVHLATRSIDEIRDCCLAAADEAAT</sequence>
<evidence type="ECO:0000313" key="3">
    <source>
        <dbReference type="Proteomes" id="UP000770785"/>
    </source>
</evidence>
<gene>
    <name evidence="2" type="ORF">GGR27_000031</name>
</gene>
<proteinExistence type="predicted"/>
<reference evidence="2 3" key="1">
    <citation type="submission" date="2020-03" db="EMBL/GenBank/DDBJ databases">
        <title>Genomic Encyclopedia of Type Strains, Phase IV (KMG-IV): sequencing the most valuable type-strain genomes for metagenomic binning, comparative biology and taxonomic classification.</title>
        <authorList>
            <person name="Goeker M."/>
        </authorList>
    </citation>
    <scope>NUCLEOTIDE SEQUENCE [LARGE SCALE GENOMIC DNA]</scope>
    <source>
        <strain evidence="2 3">DSM 105096</strain>
    </source>
</reference>
<dbReference type="InterPro" id="IPR016181">
    <property type="entry name" value="Acyl_CoA_acyltransferase"/>
</dbReference>
<feature type="domain" description="N-end rule aminoacyl transferase C-terminal" evidence="1">
    <location>
        <begin position="115"/>
        <end position="206"/>
    </location>
</feature>
<dbReference type="PANTHER" id="PTHR21367:SF1">
    <property type="entry name" value="ARGINYL-TRNA--PROTEIN TRANSFERASE 1"/>
    <property type="match status" value="1"/>
</dbReference>
<name>A0ABX0X5S4_9BACT</name>